<protein>
    <submittedName>
        <fullName evidence="3">Transcription factor TFIIIB component B'' like protein</fullName>
    </submittedName>
</protein>
<dbReference type="InterPro" id="IPR001005">
    <property type="entry name" value="SANT/Myb"/>
</dbReference>
<evidence type="ECO:0000313" key="3">
    <source>
        <dbReference type="EMBL" id="KAF8777210.1"/>
    </source>
</evidence>
<keyword evidence="4" id="KW-1185">Reference proteome</keyword>
<evidence type="ECO:0000259" key="2">
    <source>
        <dbReference type="SMART" id="SM00717"/>
    </source>
</evidence>
<dbReference type="InterPro" id="IPR039467">
    <property type="entry name" value="TFIIIB_B''_Myb"/>
</dbReference>
<organism evidence="3 4">
    <name type="scientific">Argiope bruennichi</name>
    <name type="common">Wasp spider</name>
    <name type="synonym">Aranea bruennichi</name>
    <dbReference type="NCBI Taxonomy" id="94029"/>
    <lineage>
        <taxon>Eukaryota</taxon>
        <taxon>Metazoa</taxon>
        <taxon>Ecdysozoa</taxon>
        <taxon>Arthropoda</taxon>
        <taxon>Chelicerata</taxon>
        <taxon>Arachnida</taxon>
        <taxon>Araneae</taxon>
        <taxon>Araneomorphae</taxon>
        <taxon>Entelegynae</taxon>
        <taxon>Araneoidea</taxon>
        <taxon>Araneidae</taxon>
        <taxon>Argiope</taxon>
    </lineage>
</organism>
<dbReference type="Pfam" id="PF15963">
    <property type="entry name" value="Myb_DNA-bind_7"/>
    <property type="match status" value="1"/>
</dbReference>
<feature type="compositionally biased region" description="Polar residues" evidence="1">
    <location>
        <begin position="553"/>
        <end position="568"/>
    </location>
</feature>
<dbReference type="EMBL" id="JABXBU010002072">
    <property type="protein sequence ID" value="KAF8777210.1"/>
    <property type="molecule type" value="Genomic_DNA"/>
</dbReference>
<feature type="compositionally biased region" description="Polar residues" evidence="1">
    <location>
        <begin position="61"/>
        <end position="71"/>
    </location>
</feature>
<reference evidence="3" key="1">
    <citation type="journal article" date="2020" name="bioRxiv">
        <title>Chromosome-level reference genome of the European wasp spider Argiope bruennichi: a resource for studies on range expansion and evolutionary adaptation.</title>
        <authorList>
            <person name="Sheffer M.M."/>
            <person name="Hoppe A."/>
            <person name="Krehenwinkel H."/>
            <person name="Uhl G."/>
            <person name="Kuss A.W."/>
            <person name="Jensen L."/>
            <person name="Jensen C."/>
            <person name="Gillespie R.G."/>
            <person name="Hoff K.J."/>
            <person name="Prost S."/>
        </authorList>
    </citation>
    <scope>NUCLEOTIDE SEQUENCE</scope>
</reference>
<dbReference type="AlphaFoldDB" id="A0A8T0EN36"/>
<gene>
    <name evidence="3" type="ORF">HNY73_014119</name>
</gene>
<accession>A0A8T0EN36</accession>
<dbReference type="Proteomes" id="UP000807504">
    <property type="component" value="Unassembled WGS sequence"/>
</dbReference>
<sequence length="1058" mass="118264">MASVAMLSPPIKKESDVLTRTSLLPKRKPIVSNVTTRARFVKPRPNVSVNKALKESLPAPSENTKTDNVPSQPIEAESELLQRPVIPKKTATIPALSRARFQRARPNIGLLVNKPVKDSHLPEERYTSDDLKTQQISDSKVDVPDDSVIESISDKRCDSDCKSPRVSSLFNTEKAVDTAFSIPESQLSPQPIVDFDPVCGDHQEFSSVRTTVPQDKTLESDAEESSHPDVPIRESETEISSFPDTERSLISPRPHFEIAQEKESLTASAIVNKNTEYPTLKSILNSPRKRTATKKVHERRKRVANFSSTPSRSEMTMVDLIYWNPSSSPMKEIKPTAPAVEDLLPVDDPPPKTDEVENCNIGPKVIINDDGEIILDESSLFVRRKDTVDHSVAAVVENDNTTYSSFRNRSFKTWSKRETAKFYKALSLVGTDFALMENIFKEDGNVTRTRRELKLKFKREEKSNPKFVHTAMYELQTYDLNILDEDHDIELLDESELIDDAPKQAKKFSISGIKTPGKRGRKKKSELTEAIVNENTSESILEVEEESREAIDSMSNGDLQVNKNDSESNSKLIASRPERIRKAKDLADYVTDVDDLSDTNDSEGETLPIKKRKTAQILSEEDDGSMETSENNGLVTGDHNTFQEKVTSNEEICPFITKEVDGSLDESNDGKYSGEIHIKKKRTHQTLPENNEESLETNNPFSDLMPETSRSGRKIKAKKMLDFIIDPDALSDSDAENPDSLGAVSQLCESTQLEEEFSIIPSAEANGEYSEEQNIICTLDVETPNENNLVIETLHEMDQNESNNPEIISVVETISPTEALSPAISSDQSKIDNFLKPDSENCNDVEANNILTDPVVTEVVVTSDQVPRRTRRKILPNVIKGSMRPPIQKKPVLPPRRTSFTSFTPVEEEMPKLNVVIPVKTYSKPTDSKLIKSEEQDDIPEYLETVQKSPANILRKRSKSGPSKSPCTPEISISRTNSMCTPTRSPLTNAPLNVFSFNSDSKSNMQHSSIEMPLNSSTADPKTINMNPENVSDSAPVVLFTRTPNNSNMLHLFLYQKS</sequence>
<feature type="compositionally biased region" description="Basic and acidic residues" evidence="1">
    <location>
        <begin position="119"/>
        <end position="132"/>
    </location>
</feature>
<evidence type="ECO:0000256" key="1">
    <source>
        <dbReference type="SAM" id="MobiDB-lite"/>
    </source>
</evidence>
<dbReference type="SMART" id="SM00717">
    <property type="entry name" value="SANT"/>
    <property type="match status" value="1"/>
</dbReference>
<feature type="region of interest" description="Disordered" evidence="1">
    <location>
        <begin position="681"/>
        <end position="709"/>
    </location>
</feature>
<feature type="region of interest" description="Disordered" evidence="1">
    <location>
        <begin position="206"/>
        <end position="249"/>
    </location>
</feature>
<feature type="compositionally biased region" description="Polar residues" evidence="1">
    <location>
        <begin position="626"/>
        <end position="638"/>
    </location>
</feature>
<dbReference type="GO" id="GO:0070898">
    <property type="term" value="P:RNA polymerase III preinitiation complex assembly"/>
    <property type="evidence" value="ECO:0007669"/>
    <property type="project" value="TreeGrafter"/>
</dbReference>
<dbReference type="PANTHER" id="PTHR22929">
    <property type="entry name" value="RNA POLYMERASE III TRANSCRIPTION INITIATION FACTOR B"/>
    <property type="match status" value="1"/>
</dbReference>
<feature type="region of interest" description="Disordered" evidence="1">
    <location>
        <begin position="547"/>
        <end position="568"/>
    </location>
</feature>
<feature type="compositionally biased region" description="Basic residues" evidence="1">
    <location>
        <begin position="288"/>
        <end position="303"/>
    </location>
</feature>
<feature type="region of interest" description="Disordered" evidence="1">
    <location>
        <begin position="596"/>
        <end position="638"/>
    </location>
</feature>
<reference evidence="3" key="2">
    <citation type="submission" date="2020-06" db="EMBL/GenBank/DDBJ databases">
        <authorList>
            <person name="Sheffer M."/>
        </authorList>
    </citation>
    <scope>NUCLEOTIDE SEQUENCE</scope>
</reference>
<dbReference type="PANTHER" id="PTHR22929:SF0">
    <property type="entry name" value="TRANSCRIPTION FACTOR TFIIIB COMPONENT B'' HOMOLOG"/>
    <property type="match status" value="1"/>
</dbReference>
<feature type="region of interest" description="Disordered" evidence="1">
    <location>
        <begin position="119"/>
        <end position="141"/>
    </location>
</feature>
<dbReference type="GO" id="GO:0000126">
    <property type="term" value="C:transcription factor TFIIIB complex"/>
    <property type="evidence" value="ECO:0007669"/>
    <property type="project" value="TreeGrafter"/>
</dbReference>
<feature type="region of interest" description="Disordered" evidence="1">
    <location>
        <begin position="45"/>
        <end position="72"/>
    </location>
</feature>
<feature type="domain" description="Myb-like" evidence="2">
    <location>
        <begin position="410"/>
        <end position="463"/>
    </location>
</feature>
<evidence type="ECO:0000313" key="4">
    <source>
        <dbReference type="Proteomes" id="UP000807504"/>
    </source>
</evidence>
<comment type="caution">
    <text evidence="3">The sequence shown here is derived from an EMBL/GenBank/DDBJ whole genome shotgun (WGS) entry which is preliminary data.</text>
</comment>
<dbReference type="GO" id="GO:0001156">
    <property type="term" value="F:TFIIIC-class transcription factor complex binding"/>
    <property type="evidence" value="ECO:0007669"/>
    <property type="project" value="TreeGrafter"/>
</dbReference>
<proteinExistence type="predicted"/>
<feature type="compositionally biased region" description="Basic and acidic residues" evidence="1">
    <location>
        <begin position="216"/>
        <end position="236"/>
    </location>
</feature>
<feature type="region of interest" description="Disordered" evidence="1">
    <location>
        <begin position="288"/>
        <end position="310"/>
    </location>
</feature>
<name>A0A8T0EN36_ARGBR</name>
<feature type="region of interest" description="Disordered" evidence="1">
    <location>
        <begin position="954"/>
        <end position="977"/>
    </location>
</feature>